<dbReference type="SUPFAM" id="SSF52058">
    <property type="entry name" value="L domain-like"/>
    <property type="match status" value="1"/>
</dbReference>
<dbReference type="Proteomes" id="UP001341840">
    <property type="component" value="Unassembled WGS sequence"/>
</dbReference>
<sequence length="986" mass="109874">PSSTSSSVSPLCNHHDNSNLLHFKNTFAINTSLYKDWDWDWECSSYYNKIASWKNGTDCCEWDGVTCDTTSGHVIGLDLSCSMLEGEFDPNSTLFHLTHLQQLNLASNDFSGSPIYPGIGDLVNLTHLNLSYSSFSGDIPSTISHLSKLVSLDLSISLFGEYRLRLDESTWNRLILNTTNMKELLPSGVDMSSVREDSLSLLMNLSSSLVSLSLEGTGLQGNFPTAILGLPNLQELSLSWNSELRGKLPKSNWSAPLRVLDLFSTAFSGKIPDSIGHLKSLNQIWLTNCHFAGLVPPSLWNLTQLTTLAAAANRFHGEIPSLLSNLKYLTSLDLQENYFSGHIPDVFANFTKLDFLALSSNNLGGQLPPSLFQLTQLSHLDLSLNHVEGPIPRQTTKLSELTVLALDNNLLNGTIPQWCYSLPLLKEFGVSNNKLVGPINEFSTHSMTHLLLSNNKLQGGFPNSIFEYENLEQLELSSNDLSGLVDFHQFSKLKSLAVLDISHNNFLFINSDNSSFDYFSPSLAYLYFSSCKITKFPRFLKRIQNLQALDLSNNQIEGVIPQWFKDKLLYKWKNMNFVDLSFNKLQGDLPIPPNGTYYFSVSKNYFTGGISSAICNARSLNMLILSHNNLTGKIPKCLGSFPSLQVLDFQINNFYGSIPGNFSKSNAFETIKLNGNHLEGPVPQSLAHCTKLQVLDLGDNNIEDVFPNCLETLEELQVLSLRDNKFHGTITGLSIRHPFPKLRIFDVSNNSFSGLLPMQYLKEFKGMMTVNDSAQEYMITDKDRTYGSYNDSVVITMKGQSYELTRILTIFTTIDMSNNLFEGKIPHVIGGLYSLRGLNLSHNEITGTIPQSLGNLTSLEWLDLSWNQLRGEIPVTLANLNFLSVLNLSQNQLEGMIPTGEQFNTFQNGSYIGNPMLCGFPLSKSCSNDVEQPPSVFPHAKESLFGWKPVAVGYGCGMVFGMILGRLFIKTAKPMWLARLLCGYTY</sequence>
<organism evidence="13 14">
    <name type="scientific">Stylosanthes scabra</name>
    <dbReference type="NCBI Taxonomy" id="79078"/>
    <lineage>
        <taxon>Eukaryota</taxon>
        <taxon>Viridiplantae</taxon>
        <taxon>Streptophyta</taxon>
        <taxon>Embryophyta</taxon>
        <taxon>Tracheophyta</taxon>
        <taxon>Spermatophyta</taxon>
        <taxon>Magnoliopsida</taxon>
        <taxon>eudicotyledons</taxon>
        <taxon>Gunneridae</taxon>
        <taxon>Pentapetalae</taxon>
        <taxon>rosids</taxon>
        <taxon>fabids</taxon>
        <taxon>Fabales</taxon>
        <taxon>Fabaceae</taxon>
        <taxon>Papilionoideae</taxon>
        <taxon>50 kb inversion clade</taxon>
        <taxon>dalbergioids sensu lato</taxon>
        <taxon>Dalbergieae</taxon>
        <taxon>Pterocarpus clade</taxon>
        <taxon>Stylosanthes</taxon>
    </lineage>
</organism>
<evidence type="ECO:0000256" key="11">
    <source>
        <dbReference type="ARBA" id="ARBA00023180"/>
    </source>
</evidence>
<evidence type="ECO:0000313" key="13">
    <source>
        <dbReference type="EMBL" id="MED6214396.1"/>
    </source>
</evidence>
<keyword evidence="8 12" id="KW-1133">Transmembrane helix</keyword>
<dbReference type="SMART" id="SM00369">
    <property type="entry name" value="LRR_TYP"/>
    <property type="match status" value="11"/>
</dbReference>
<evidence type="ECO:0000256" key="3">
    <source>
        <dbReference type="ARBA" id="ARBA00022475"/>
    </source>
</evidence>
<comment type="similarity">
    <text evidence="2">Belongs to the RLP family.</text>
</comment>
<keyword evidence="3" id="KW-1003">Cell membrane</keyword>
<evidence type="ECO:0000256" key="10">
    <source>
        <dbReference type="ARBA" id="ARBA00023170"/>
    </source>
</evidence>
<keyword evidence="6" id="KW-0732">Signal</keyword>
<evidence type="ECO:0000256" key="2">
    <source>
        <dbReference type="ARBA" id="ARBA00009592"/>
    </source>
</evidence>
<evidence type="ECO:0008006" key="15">
    <source>
        <dbReference type="Google" id="ProtNLM"/>
    </source>
</evidence>
<evidence type="ECO:0000256" key="9">
    <source>
        <dbReference type="ARBA" id="ARBA00023136"/>
    </source>
</evidence>
<evidence type="ECO:0000256" key="5">
    <source>
        <dbReference type="ARBA" id="ARBA00022692"/>
    </source>
</evidence>
<keyword evidence="5 12" id="KW-0812">Transmembrane</keyword>
<evidence type="ECO:0000313" key="14">
    <source>
        <dbReference type="Proteomes" id="UP001341840"/>
    </source>
</evidence>
<name>A0ABU6YWN5_9FABA</name>
<dbReference type="Pfam" id="PF00560">
    <property type="entry name" value="LRR_1"/>
    <property type="match status" value="4"/>
</dbReference>
<evidence type="ECO:0000256" key="12">
    <source>
        <dbReference type="SAM" id="Phobius"/>
    </source>
</evidence>
<reference evidence="13 14" key="1">
    <citation type="journal article" date="2023" name="Plants (Basel)">
        <title>Bridging the Gap: Combining Genomics and Transcriptomics Approaches to Understand Stylosanthes scabra, an Orphan Legume from the Brazilian Caatinga.</title>
        <authorList>
            <person name="Ferreira-Neto J.R.C."/>
            <person name="da Silva M.D."/>
            <person name="Binneck E."/>
            <person name="de Melo N.F."/>
            <person name="da Silva R.H."/>
            <person name="de Melo A.L.T.M."/>
            <person name="Pandolfi V."/>
            <person name="Bustamante F.O."/>
            <person name="Brasileiro-Vidal A.C."/>
            <person name="Benko-Iseppon A.M."/>
        </authorList>
    </citation>
    <scope>NUCLEOTIDE SEQUENCE [LARGE SCALE GENOMIC DNA]</scope>
    <source>
        <tissue evidence="13">Leaves</tissue>
    </source>
</reference>
<keyword evidence="11" id="KW-0325">Glycoprotein</keyword>
<keyword evidence="9 12" id="KW-0472">Membrane</keyword>
<keyword evidence="14" id="KW-1185">Reference proteome</keyword>
<comment type="subcellular location">
    <subcellularLocation>
        <location evidence="1">Cell membrane</location>
        <topology evidence="1">Single-pass type I membrane protein</topology>
    </subcellularLocation>
</comment>
<dbReference type="SUPFAM" id="SSF52047">
    <property type="entry name" value="RNI-like"/>
    <property type="match status" value="2"/>
</dbReference>
<protein>
    <recommendedName>
        <fullName evidence="15">Leucine-rich repeat-containing N-terminal plant-type domain-containing protein</fullName>
    </recommendedName>
</protein>
<accession>A0ABU6YWN5</accession>
<dbReference type="Pfam" id="PF13516">
    <property type="entry name" value="LRR_6"/>
    <property type="match status" value="1"/>
</dbReference>
<dbReference type="PANTHER" id="PTHR48061">
    <property type="entry name" value="LEUCINE-RICH REPEAT RECEPTOR PROTEIN KINASE EMS1-LIKE-RELATED"/>
    <property type="match status" value="1"/>
</dbReference>
<feature type="non-terminal residue" evidence="13">
    <location>
        <position position="1"/>
    </location>
</feature>
<proteinExistence type="inferred from homology"/>
<dbReference type="PANTHER" id="PTHR48061:SF46">
    <property type="entry name" value="LEUCINE-RICH REPEAT-CONTAINING N-TERMINAL PLANT-TYPE DOMAIN-CONTAINING PROTEIN"/>
    <property type="match status" value="1"/>
</dbReference>
<dbReference type="InterPro" id="IPR046956">
    <property type="entry name" value="RLP23-like"/>
</dbReference>
<dbReference type="Gene3D" id="3.80.10.10">
    <property type="entry name" value="Ribonuclease Inhibitor"/>
    <property type="match status" value="4"/>
</dbReference>
<dbReference type="Pfam" id="PF13855">
    <property type="entry name" value="LRR_8"/>
    <property type="match status" value="2"/>
</dbReference>
<keyword evidence="10" id="KW-0675">Receptor</keyword>
<dbReference type="EMBL" id="JASCZI010244842">
    <property type="protein sequence ID" value="MED6214396.1"/>
    <property type="molecule type" value="Genomic_DNA"/>
</dbReference>
<keyword evidence="7" id="KW-0677">Repeat</keyword>
<evidence type="ECO:0000256" key="1">
    <source>
        <dbReference type="ARBA" id="ARBA00004251"/>
    </source>
</evidence>
<gene>
    <name evidence="13" type="ORF">PIB30_102606</name>
</gene>
<dbReference type="InterPro" id="IPR001611">
    <property type="entry name" value="Leu-rich_rpt"/>
</dbReference>
<keyword evidence="4" id="KW-0433">Leucine-rich repeat</keyword>
<dbReference type="PROSITE" id="PS51450">
    <property type="entry name" value="LRR"/>
    <property type="match status" value="1"/>
</dbReference>
<evidence type="ECO:0000256" key="4">
    <source>
        <dbReference type="ARBA" id="ARBA00022614"/>
    </source>
</evidence>
<feature type="transmembrane region" description="Helical" evidence="12">
    <location>
        <begin position="951"/>
        <end position="969"/>
    </location>
</feature>
<dbReference type="PRINTS" id="PR00019">
    <property type="entry name" value="LEURICHRPT"/>
</dbReference>
<dbReference type="InterPro" id="IPR032675">
    <property type="entry name" value="LRR_dom_sf"/>
</dbReference>
<evidence type="ECO:0000256" key="8">
    <source>
        <dbReference type="ARBA" id="ARBA00022989"/>
    </source>
</evidence>
<evidence type="ECO:0000256" key="6">
    <source>
        <dbReference type="ARBA" id="ARBA00022729"/>
    </source>
</evidence>
<evidence type="ECO:0000256" key="7">
    <source>
        <dbReference type="ARBA" id="ARBA00022737"/>
    </source>
</evidence>
<dbReference type="InterPro" id="IPR003591">
    <property type="entry name" value="Leu-rich_rpt_typical-subtyp"/>
</dbReference>
<comment type="caution">
    <text evidence="13">The sequence shown here is derived from an EMBL/GenBank/DDBJ whole genome shotgun (WGS) entry which is preliminary data.</text>
</comment>